<evidence type="ECO:0000256" key="6">
    <source>
        <dbReference type="ARBA" id="ARBA00023136"/>
    </source>
</evidence>
<keyword evidence="2" id="KW-0813">Transport</keyword>
<dbReference type="GO" id="GO:0005886">
    <property type="term" value="C:plasma membrane"/>
    <property type="evidence" value="ECO:0007669"/>
    <property type="project" value="UniProtKB-SubCell"/>
</dbReference>
<feature type="transmembrane region" description="Helical" evidence="7">
    <location>
        <begin position="146"/>
        <end position="165"/>
    </location>
</feature>
<dbReference type="InterPro" id="IPR005829">
    <property type="entry name" value="Sugar_transporter_CS"/>
</dbReference>
<feature type="transmembrane region" description="Helical" evidence="7">
    <location>
        <begin position="171"/>
        <end position="195"/>
    </location>
</feature>
<evidence type="ECO:0000313" key="9">
    <source>
        <dbReference type="EMBL" id="TCZ74254.1"/>
    </source>
</evidence>
<dbReference type="InterPro" id="IPR011701">
    <property type="entry name" value="MFS"/>
</dbReference>
<gene>
    <name evidence="9" type="ORF">E0485_19925</name>
</gene>
<dbReference type="Gene3D" id="1.20.1250.20">
    <property type="entry name" value="MFS general substrate transporter like domains"/>
    <property type="match status" value="1"/>
</dbReference>
<comment type="subcellular location">
    <subcellularLocation>
        <location evidence="1">Cell membrane</location>
        <topology evidence="1">Multi-pass membrane protein</topology>
    </subcellularLocation>
</comment>
<feature type="transmembrane region" description="Helical" evidence="7">
    <location>
        <begin position="16"/>
        <end position="41"/>
    </location>
</feature>
<protein>
    <submittedName>
        <fullName evidence="9">MFS transporter</fullName>
    </submittedName>
</protein>
<reference evidence="9 10" key="1">
    <citation type="submission" date="2019-03" db="EMBL/GenBank/DDBJ databases">
        <authorList>
            <person name="Kim M.K.M."/>
        </authorList>
    </citation>
    <scope>NUCLEOTIDE SEQUENCE [LARGE SCALE GENOMIC DNA]</scope>
    <source>
        <strain evidence="9 10">18JY21-1</strain>
    </source>
</reference>
<sequence>MRFIRAFRDFSSFHPIVYSLVIGVVLARIATSMSMPFLAIYLSKSTAMTPVEIGLVIGAGSLASTFGGFIGGNLSDRFGRRVIMFGALFSWSGVFVLFALVHHPMLFLLLNIMNGLCRSFFEPVSQALMADVTPPEKRMKMFSLRYLGANIGVAIGPLIGAYFGLSAGGNAFLITGVIYLLYSVGLYAVLQYFGIKQIEGNNKSKVKLGDSFRIVRKDVALRFFILGGITVGIGYSQMTVTLSQYLQANVVDGVILFAILMSVNAITVIVTQVPLSVLVERKSPLFGIHIGNIMFALGFIGFAISESTLAWIISMIVFTLGEIMNYPAGSMLMDRLAPEHLRGTYYGAQSFNSLGQFIGPSAGGLLMSAYSGTTMFIVMACVSLFASIWYTTGGRVHDKLAVKNGRKAFNSGV</sequence>
<dbReference type="PROSITE" id="PS50850">
    <property type="entry name" value="MFS"/>
    <property type="match status" value="1"/>
</dbReference>
<feature type="transmembrane region" description="Helical" evidence="7">
    <location>
        <begin position="369"/>
        <end position="390"/>
    </location>
</feature>
<keyword evidence="6 7" id="KW-0472">Membrane</keyword>
<feature type="transmembrane region" description="Helical" evidence="7">
    <location>
        <begin position="219"/>
        <end position="238"/>
    </location>
</feature>
<feature type="transmembrane region" description="Helical" evidence="7">
    <location>
        <begin position="250"/>
        <end position="273"/>
    </location>
</feature>
<dbReference type="PANTHER" id="PTHR43414">
    <property type="entry name" value="MULTIDRUG RESISTANCE PROTEIN MDTG"/>
    <property type="match status" value="1"/>
</dbReference>
<organism evidence="9 10">
    <name type="scientific">Paenibacillus albiflavus</name>
    <dbReference type="NCBI Taxonomy" id="2545760"/>
    <lineage>
        <taxon>Bacteria</taxon>
        <taxon>Bacillati</taxon>
        <taxon>Bacillota</taxon>
        <taxon>Bacilli</taxon>
        <taxon>Bacillales</taxon>
        <taxon>Paenibacillaceae</taxon>
        <taxon>Paenibacillus</taxon>
    </lineage>
</organism>
<name>A0A4R4E3W2_9BACL</name>
<evidence type="ECO:0000313" key="10">
    <source>
        <dbReference type="Proteomes" id="UP000295418"/>
    </source>
</evidence>
<evidence type="ECO:0000256" key="5">
    <source>
        <dbReference type="ARBA" id="ARBA00022989"/>
    </source>
</evidence>
<feature type="transmembrane region" description="Helical" evidence="7">
    <location>
        <begin position="285"/>
        <end position="304"/>
    </location>
</feature>
<proteinExistence type="predicted"/>
<dbReference type="InterPro" id="IPR020846">
    <property type="entry name" value="MFS_dom"/>
</dbReference>
<feature type="transmembrane region" description="Helical" evidence="7">
    <location>
        <begin position="310"/>
        <end position="328"/>
    </location>
</feature>
<dbReference type="EMBL" id="SKFG01000027">
    <property type="protein sequence ID" value="TCZ74254.1"/>
    <property type="molecule type" value="Genomic_DNA"/>
</dbReference>
<dbReference type="SUPFAM" id="SSF103473">
    <property type="entry name" value="MFS general substrate transporter"/>
    <property type="match status" value="1"/>
</dbReference>
<dbReference type="Pfam" id="PF07690">
    <property type="entry name" value="MFS_1"/>
    <property type="match status" value="1"/>
</dbReference>
<evidence type="ECO:0000256" key="4">
    <source>
        <dbReference type="ARBA" id="ARBA00022692"/>
    </source>
</evidence>
<evidence type="ECO:0000256" key="3">
    <source>
        <dbReference type="ARBA" id="ARBA00022475"/>
    </source>
</evidence>
<evidence type="ECO:0000256" key="7">
    <source>
        <dbReference type="SAM" id="Phobius"/>
    </source>
</evidence>
<dbReference type="OrthoDB" id="8952229at2"/>
<keyword evidence="4 7" id="KW-0812">Transmembrane</keyword>
<feature type="domain" description="Major facilitator superfamily (MFS) profile" evidence="8">
    <location>
        <begin position="16"/>
        <end position="398"/>
    </location>
</feature>
<keyword evidence="5 7" id="KW-1133">Transmembrane helix</keyword>
<dbReference type="RefSeq" id="WP_132419823.1">
    <property type="nucleotide sequence ID" value="NZ_SKFG01000027.1"/>
</dbReference>
<dbReference type="AlphaFoldDB" id="A0A4R4E3W2"/>
<dbReference type="CDD" id="cd17329">
    <property type="entry name" value="MFS_MdtH_MDR_like"/>
    <property type="match status" value="1"/>
</dbReference>
<dbReference type="PROSITE" id="PS00216">
    <property type="entry name" value="SUGAR_TRANSPORT_1"/>
    <property type="match status" value="1"/>
</dbReference>
<dbReference type="Proteomes" id="UP000295418">
    <property type="component" value="Unassembled WGS sequence"/>
</dbReference>
<dbReference type="PANTHER" id="PTHR43414:SF1">
    <property type="entry name" value="PEPTIDE PERMEASE"/>
    <property type="match status" value="1"/>
</dbReference>
<feature type="transmembrane region" description="Helical" evidence="7">
    <location>
        <begin position="53"/>
        <end position="71"/>
    </location>
</feature>
<feature type="transmembrane region" description="Helical" evidence="7">
    <location>
        <begin position="83"/>
        <end position="110"/>
    </location>
</feature>
<keyword evidence="3" id="KW-1003">Cell membrane</keyword>
<evidence type="ECO:0000256" key="2">
    <source>
        <dbReference type="ARBA" id="ARBA00022448"/>
    </source>
</evidence>
<keyword evidence="10" id="KW-1185">Reference proteome</keyword>
<evidence type="ECO:0000259" key="8">
    <source>
        <dbReference type="PROSITE" id="PS50850"/>
    </source>
</evidence>
<dbReference type="GO" id="GO:0022857">
    <property type="term" value="F:transmembrane transporter activity"/>
    <property type="evidence" value="ECO:0007669"/>
    <property type="project" value="InterPro"/>
</dbReference>
<evidence type="ECO:0000256" key="1">
    <source>
        <dbReference type="ARBA" id="ARBA00004651"/>
    </source>
</evidence>
<comment type="caution">
    <text evidence="9">The sequence shown here is derived from an EMBL/GenBank/DDBJ whole genome shotgun (WGS) entry which is preliminary data.</text>
</comment>
<accession>A0A4R4E3W2</accession>
<dbReference type="InterPro" id="IPR036259">
    <property type="entry name" value="MFS_trans_sf"/>
</dbReference>